<dbReference type="Proteomes" id="UP000030765">
    <property type="component" value="Unassembled WGS sequence"/>
</dbReference>
<evidence type="ECO:0000313" key="3">
    <source>
        <dbReference type="EnsemblMetazoa" id="ASIC022262-PA"/>
    </source>
</evidence>
<keyword evidence="4" id="KW-1185">Reference proteome</keyword>
<evidence type="ECO:0000313" key="4">
    <source>
        <dbReference type="Proteomes" id="UP000030765"/>
    </source>
</evidence>
<reference evidence="2 4" key="1">
    <citation type="journal article" date="2014" name="BMC Genomics">
        <title>Genome sequence of Anopheles sinensis provides insight into genetics basis of mosquito competence for malaria parasites.</title>
        <authorList>
            <person name="Zhou D."/>
            <person name="Zhang D."/>
            <person name="Ding G."/>
            <person name="Shi L."/>
            <person name="Hou Q."/>
            <person name="Ye Y."/>
            <person name="Xu Y."/>
            <person name="Zhou H."/>
            <person name="Xiong C."/>
            <person name="Li S."/>
            <person name="Yu J."/>
            <person name="Hong S."/>
            <person name="Yu X."/>
            <person name="Zou P."/>
            <person name="Chen C."/>
            <person name="Chang X."/>
            <person name="Wang W."/>
            <person name="Lv Y."/>
            <person name="Sun Y."/>
            <person name="Ma L."/>
            <person name="Shen B."/>
            <person name="Zhu C."/>
        </authorList>
    </citation>
    <scope>NUCLEOTIDE SEQUENCE [LARGE SCALE GENOMIC DNA]</scope>
</reference>
<name>A0A084WUW4_ANOSI</name>
<dbReference type="EMBL" id="ATLV01027160">
    <property type="status" value="NOT_ANNOTATED_CDS"/>
    <property type="molecule type" value="Genomic_DNA"/>
</dbReference>
<organism evidence="2">
    <name type="scientific">Anopheles sinensis</name>
    <name type="common">Mosquito</name>
    <dbReference type="NCBI Taxonomy" id="74873"/>
    <lineage>
        <taxon>Eukaryota</taxon>
        <taxon>Metazoa</taxon>
        <taxon>Ecdysozoa</taxon>
        <taxon>Arthropoda</taxon>
        <taxon>Hexapoda</taxon>
        <taxon>Insecta</taxon>
        <taxon>Pterygota</taxon>
        <taxon>Neoptera</taxon>
        <taxon>Endopterygota</taxon>
        <taxon>Diptera</taxon>
        <taxon>Nematocera</taxon>
        <taxon>Culicoidea</taxon>
        <taxon>Culicidae</taxon>
        <taxon>Anophelinae</taxon>
        <taxon>Anopheles</taxon>
    </lineage>
</organism>
<dbReference type="EMBL" id="KE525423">
    <property type="protein sequence ID" value="KFB54008.1"/>
    <property type="molecule type" value="Genomic_DNA"/>
</dbReference>
<gene>
    <name evidence="2" type="ORF">ZHAS_00022262</name>
</gene>
<accession>A0A084WUW4</accession>
<dbReference type="VEuPathDB" id="VectorBase:ASIC022262"/>
<sequence length="162" mass="17666">MPMLEFENAIDDCDNKETAQIRPNTRPIRGWCGWTKIQSIHSAGIRSAARFRGDFSRLAYAISSDIANVRTSECENLGSKFMLMFSRPGSSVRPRRPVGGSGLRSANKPLPPPAVSKNGARSEKAIPRTAKLPTLRFPGFFGLHGGGEFTHSRSGAFGAQFI</sequence>
<dbReference type="AlphaFoldDB" id="A0A084WUW4"/>
<protein>
    <submittedName>
        <fullName evidence="2 3">Uncharacterized protein</fullName>
    </submittedName>
</protein>
<dbReference type="EnsemblMetazoa" id="ASIC022262-RA">
    <property type="protein sequence ID" value="ASIC022262-PA"/>
    <property type="gene ID" value="ASIC022262"/>
</dbReference>
<reference evidence="3" key="2">
    <citation type="submission" date="2020-05" db="UniProtKB">
        <authorList>
            <consortium name="EnsemblMetazoa"/>
        </authorList>
    </citation>
    <scope>IDENTIFICATION</scope>
</reference>
<proteinExistence type="predicted"/>
<evidence type="ECO:0000313" key="2">
    <source>
        <dbReference type="EMBL" id="KFB54008.1"/>
    </source>
</evidence>
<evidence type="ECO:0000256" key="1">
    <source>
        <dbReference type="SAM" id="MobiDB-lite"/>
    </source>
</evidence>
<feature type="region of interest" description="Disordered" evidence="1">
    <location>
        <begin position="88"/>
        <end position="123"/>
    </location>
</feature>